<dbReference type="AlphaFoldDB" id="A0A9W7BXR2"/>
<organism evidence="2 3">
    <name type="scientific">Triparma strigata</name>
    <dbReference type="NCBI Taxonomy" id="1606541"/>
    <lineage>
        <taxon>Eukaryota</taxon>
        <taxon>Sar</taxon>
        <taxon>Stramenopiles</taxon>
        <taxon>Ochrophyta</taxon>
        <taxon>Bolidophyceae</taxon>
        <taxon>Parmales</taxon>
        <taxon>Triparmaceae</taxon>
        <taxon>Triparma</taxon>
    </lineage>
</organism>
<feature type="compositionally biased region" description="Basic and acidic residues" evidence="1">
    <location>
        <begin position="425"/>
        <end position="443"/>
    </location>
</feature>
<feature type="compositionally biased region" description="Basic and acidic residues" evidence="1">
    <location>
        <begin position="469"/>
        <end position="478"/>
    </location>
</feature>
<name>A0A9W7BXR2_9STRA</name>
<feature type="compositionally biased region" description="Polar residues" evidence="1">
    <location>
        <begin position="563"/>
        <end position="575"/>
    </location>
</feature>
<evidence type="ECO:0000313" key="3">
    <source>
        <dbReference type="Proteomes" id="UP001165085"/>
    </source>
</evidence>
<gene>
    <name evidence="2" type="ORF">TrST_g1432</name>
</gene>
<feature type="compositionally biased region" description="Acidic residues" evidence="1">
    <location>
        <begin position="444"/>
        <end position="460"/>
    </location>
</feature>
<dbReference type="Proteomes" id="UP001165085">
    <property type="component" value="Unassembled WGS sequence"/>
</dbReference>
<feature type="region of interest" description="Disordered" evidence="1">
    <location>
        <begin position="551"/>
        <end position="583"/>
    </location>
</feature>
<comment type="caution">
    <text evidence="2">The sequence shown here is derived from an EMBL/GenBank/DDBJ whole genome shotgun (WGS) entry which is preliminary data.</text>
</comment>
<feature type="region of interest" description="Disordered" evidence="1">
    <location>
        <begin position="1"/>
        <end position="23"/>
    </location>
</feature>
<evidence type="ECO:0000313" key="2">
    <source>
        <dbReference type="EMBL" id="GMH96361.1"/>
    </source>
</evidence>
<feature type="compositionally biased region" description="Basic and acidic residues" evidence="1">
    <location>
        <begin position="551"/>
        <end position="562"/>
    </location>
</feature>
<accession>A0A9W7BXR2</accession>
<keyword evidence="3" id="KW-1185">Reference proteome</keyword>
<reference evidence="3" key="1">
    <citation type="journal article" date="2023" name="Commun. Biol.">
        <title>Genome analysis of Parmales, the sister group of diatoms, reveals the evolutionary specialization of diatoms from phago-mixotrophs to photoautotrophs.</title>
        <authorList>
            <person name="Ban H."/>
            <person name="Sato S."/>
            <person name="Yoshikawa S."/>
            <person name="Yamada K."/>
            <person name="Nakamura Y."/>
            <person name="Ichinomiya M."/>
            <person name="Sato N."/>
            <person name="Blanc-Mathieu R."/>
            <person name="Endo H."/>
            <person name="Kuwata A."/>
            <person name="Ogata H."/>
        </authorList>
    </citation>
    <scope>NUCLEOTIDE SEQUENCE [LARGE SCALE GENOMIC DNA]</scope>
    <source>
        <strain evidence="3">NIES 3701</strain>
    </source>
</reference>
<evidence type="ECO:0000256" key="1">
    <source>
        <dbReference type="SAM" id="MobiDB-lite"/>
    </source>
</evidence>
<dbReference type="OrthoDB" id="41148at2759"/>
<feature type="region of interest" description="Disordered" evidence="1">
    <location>
        <begin position="408"/>
        <end position="478"/>
    </location>
</feature>
<sequence>MSTTPSTTPPPAPTDDGRRKSSVADIFKSRLSREIPLLTADPSPLPPFITLSNESQDEKSCSLTFELNVETTAKRPTTLYLNTNLTQSTYPFSPPIFILDRNPHLPSNPIPLSLSWTPSLTVLDCVLDVSVRVRECVKNDEGWESLVAVGKGEEGAATASIARRRSTKSFKPANFSTIIGGGGSVKEGDPLVVSSLPNRHPCTNIRRLEKEKFSNRRRSTLNALMGAVSAAGKSVLEETSLSITPTHILEVKSSKFNLSSTEVCSVSRAYPVATLAKLKFRRGESISFTFKDFPSDQLVYMCATSEEVVKQVQAVMKSIGVKGKHSSAQEVKLIDSAVALVTTIQVKEEILMTESGSPGLVEEIMDLYRQAAEKFALAGDNRHEKVLELMRVFLKQPKVTRILDGKQAERKGADFSDNESDGEEDLNKKVEEEKGEVLEKSFEVEGDDDSDDEPVGDSDDVPVGLAESRPTRRGSEEVKKILDECEDIVKEIGSSEIWGSNLADSAKVIAGGDLPAEEDFFNEFEELKNKFQEEFENVAEDHSAFLDKMRQDHQAKLEEGETSRQNMQQTSSTSPIIERKTVN</sequence>
<dbReference type="EMBL" id="BRXY01000466">
    <property type="protein sequence ID" value="GMH96361.1"/>
    <property type="molecule type" value="Genomic_DNA"/>
</dbReference>
<proteinExistence type="predicted"/>
<protein>
    <submittedName>
        <fullName evidence="2">Uncharacterized protein</fullName>
    </submittedName>
</protein>